<reference evidence="2 3" key="1">
    <citation type="journal article" date="2016" name="Nat. Commun.">
        <title>Thousands of microbial genomes shed light on interconnected biogeochemical processes in an aquifer system.</title>
        <authorList>
            <person name="Anantharaman K."/>
            <person name="Brown C.T."/>
            <person name="Hug L.A."/>
            <person name="Sharon I."/>
            <person name="Castelle C.J."/>
            <person name="Probst A.J."/>
            <person name="Thomas B.C."/>
            <person name="Singh A."/>
            <person name="Wilkins M.J."/>
            <person name="Karaoz U."/>
            <person name="Brodie E.L."/>
            <person name="Williams K.H."/>
            <person name="Hubbard S.S."/>
            <person name="Banfield J.F."/>
        </authorList>
    </citation>
    <scope>NUCLEOTIDE SEQUENCE [LARGE SCALE GENOMIC DNA]</scope>
</reference>
<sequence length="100" mass="10567">MILTIDTSDKQQVVVSIKGGRAVIKLASNNEWGSQVLLALILKALTKQSIDFKDLKAIELNIGPGSYTGLRVGAAVANALGFALQIPVNGKDSAVELIYT</sequence>
<dbReference type="Pfam" id="PF00814">
    <property type="entry name" value="TsaD"/>
    <property type="match status" value="1"/>
</dbReference>
<dbReference type="SUPFAM" id="SSF53067">
    <property type="entry name" value="Actin-like ATPase domain"/>
    <property type="match status" value="1"/>
</dbReference>
<evidence type="ECO:0000313" key="3">
    <source>
        <dbReference type="Proteomes" id="UP000177328"/>
    </source>
</evidence>
<feature type="domain" description="Gcp-like" evidence="1">
    <location>
        <begin position="34"/>
        <end position="90"/>
    </location>
</feature>
<comment type="caution">
    <text evidence="2">The sequence shown here is derived from an EMBL/GenBank/DDBJ whole genome shotgun (WGS) entry which is preliminary data.</text>
</comment>
<dbReference type="EMBL" id="MFDD01000002">
    <property type="protein sequence ID" value="OGE41369.1"/>
    <property type="molecule type" value="Genomic_DNA"/>
</dbReference>
<dbReference type="Gene3D" id="3.30.420.40">
    <property type="match status" value="1"/>
</dbReference>
<dbReference type="AlphaFoldDB" id="A0A1F5KKL1"/>
<gene>
    <name evidence="2" type="ORF">A3D25_02485</name>
</gene>
<dbReference type="InterPro" id="IPR022496">
    <property type="entry name" value="T6A_TsaB"/>
</dbReference>
<proteinExistence type="predicted"/>
<evidence type="ECO:0000259" key="1">
    <source>
        <dbReference type="Pfam" id="PF00814"/>
    </source>
</evidence>
<name>A0A1F5KKL1_9BACT</name>
<dbReference type="InterPro" id="IPR043129">
    <property type="entry name" value="ATPase_NBD"/>
</dbReference>
<keyword evidence="2" id="KW-0808">Transferase</keyword>
<accession>A0A1F5KKL1</accession>
<organism evidence="2 3">
    <name type="scientific">Candidatus Daviesbacteria bacterium RIFCSPHIGHO2_02_FULL_43_12</name>
    <dbReference type="NCBI Taxonomy" id="1797776"/>
    <lineage>
        <taxon>Bacteria</taxon>
        <taxon>Candidatus Daviesiibacteriota</taxon>
    </lineage>
</organism>
<dbReference type="NCBIfam" id="TIGR03725">
    <property type="entry name" value="T6A_YeaZ"/>
    <property type="match status" value="1"/>
</dbReference>
<evidence type="ECO:0000313" key="2">
    <source>
        <dbReference type="EMBL" id="OGE41369.1"/>
    </source>
</evidence>
<dbReference type="GO" id="GO:0016740">
    <property type="term" value="F:transferase activity"/>
    <property type="evidence" value="ECO:0007669"/>
    <property type="project" value="UniProtKB-KW"/>
</dbReference>
<protein>
    <submittedName>
        <fullName evidence="2">tRNA (Adenosine(37)-N6)-threonylcarbamoyltransferase complex dimerization subunit type 1 TsaB</fullName>
    </submittedName>
</protein>
<dbReference type="GO" id="GO:0002949">
    <property type="term" value="P:tRNA threonylcarbamoyladenosine modification"/>
    <property type="evidence" value="ECO:0007669"/>
    <property type="project" value="InterPro"/>
</dbReference>
<dbReference type="InterPro" id="IPR000905">
    <property type="entry name" value="Gcp-like_dom"/>
</dbReference>
<dbReference type="Proteomes" id="UP000177328">
    <property type="component" value="Unassembled WGS sequence"/>
</dbReference>